<evidence type="ECO:0000256" key="2">
    <source>
        <dbReference type="ARBA" id="ARBA00023125"/>
    </source>
</evidence>
<evidence type="ECO:0000259" key="4">
    <source>
        <dbReference type="PROSITE" id="PS50043"/>
    </source>
</evidence>
<dbReference type="Gene3D" id="1.10.10.10">
    <property type="entry name" value="Winged helix-like DNA-binding domain superfamily/Winged helix DNA-binding domain"/>
    <property type="match status" value="1"/>
</dbReference>
<reference evidence="6" key="1">
    <citation type="journal article" date="2019" name="Int. J. Syst. Evol. Microbiol.">
        <title>The Global Catalogue of Microorganisms (GCM) 10K type strain sequencing project: providing services to taxonomists for standard genome sequencing and annotation.</title>
        <authorList>
            <consortium name="The Broad Institute Genomics Platform"/>
            <consortium name="The Broad Institute Genome Sequencing Center for Infectious Disease"/>
            <person name="Wu L."/>
            <person name="Ma J."/>
        </authorList>
    </citation>
    <scope>NUCLEOTIDE SEQUENCE [LARGE SCALE GENOMIC DNA]</scope>
    <source>
        <strain evidence="6">JCM 19134</strain>
    </source>
</reference>
<evidence type="ECO:0000313" key="5">
    <source>
        <dbReference type="EMBL" id="GAA4940576.1"/>
    </source>
</evidence>
<dbReference type="PRINTS" id="PR00038">
    <property type="entry name" value="HTHLUXR"/>
</dbReference>
<dbReference type="SMART" id="SM00421">
    <property type="entry name" value="HTH_LUXR"/>
    <property type="match status" value="1"/>
</dbReference>
<gene>
    <name evidence="5" type="ORF">GCM10025791_18630</name>
</gene>
<dbReference type="PANTHER" id="PTHR44688:SF16">
    <property type="entry name" value="DNA-BINDING TRANSCRIPTIONAL ACTIVATOR DEVR_DOSR"/>
    <property type="match status" value="1"/>
</dbReference>
<feature type="domain" description="HTH luxR-type" evidence="4">
    <location>
        <begin position="822"/>
        <end position="887"/>
    </location>
</feature>
<evidence type="ECO:0000313" key="6">
    <source>
        <dbReference type="Proteomes" id="UP001409585"/>
    </source>
</evidence>
<dbReference type="EMBL" id="BAABLX010000011">
    <property type="protein sequence ID" value="GAA4940576.1"/>
    <property type="molecule type" value="Genomic_DNA"/>
</dbReference>
<dbReference type="Proteomes" id="UP001409585">
    <property type="component" value="Unassembled WGS sequence"/>
</dbReference>
<dbReference type="SUPFAM" id="SSF46894">
    <property type="entry name" value="C-terminal effector domain of the bipartite response regulators"/>
    <property type="match status" value="1"/>
</dbReference>
<dbReference type="SUPFAM" id="SSF48452">
    <property type="entry name" value="TPR-like"/>
    <property type="match status" value="1"/>
</dbReference>
<keyword evidence="6" id="KW-1185">Reference proteome</keyword>
<evidence type="ECO:0000256" key="3">
    <source>
        <dbReference type="ARBA" id="ARBA00023163"/>
    </source>
</evidence>
<dbReference type="Pfam" id="PF17874">
    <property type="entry name" value="TPR_MalT"/>
    <property type="match status" value="1"/>
</dbReference>
<sequence>MAIVNTKLFAPRASVSAVERPALEAELNRGLNLPFTLVCAPAGFGKSQLLSTWAQSGALQFGWLQLEASDSDPIRLLHYLTAALRRAQPASMTTTWGLLESAQSGTQDAISLSFLNDACDLQSDLALVLDDFHTLDDPACDALIAQLIDYAPPQLHWYIASREDPNLPLAKWRADGHLVEVRANDLMFSEAEAEIFFRQCMGLALPSEASQALCRRTEGWVAALQLAGLSLKNKTDIQSQVAAFTGSNRFVTDYLMTEVLANLPSSTKAFIASTVYLPRFTVELCSAVLGHEVPHQLLQELEQNNGFVIALDDQRHWYRYHHLFADVVANQHSQLGLDKHTVLERAAHWFHQNQLPLEAITTALACHSPTLLADLIELNWPQLRSHHSEADFLLWMQQLPQNEIEQRPVLAALYGLALLSENFPLGQQYLAVADDGTANPVIVNPTAQQSVAGIVAIGQAYISGAQGDFVATIEHTETAIACLPQQDHVWQGAARAMRGIQYWCTGQLVDAVATLRLACKHMLASDDASAQISTRFLLASCLRTQGRLNEATQEVSIGLAQLQKLNGVFPQGSVDLMVLRAECHIEANELDAARQLLEHAENLGSAAQLAESRHRLPIARASLALAQGNYSAAMAELNLAENIKSHSPVIEFTPIPALKALFALAQGKLTDAEDWAEAQLAAVDSLSPQDITQESASKQWVVAVYCLRVAGATSSGQNNQHYLATAESLLAALTPWSEQLGSHEFSIDIALANAELAWLQQHKKAALQQLERALFLAQEYGYLRALLSSPVVVKLWPDVNTGQLQAIHNKLSALLFSPVASAPALAEPLSDRELDVLRQLDSALTGPEIADTLFISLNTFRTHSKNIYCKLGVNSRRSAVAAAQALGLLS</sequence>
<dbReference type="InterPro" id="IPR036388">
    <property type="entry name" value="WH-like_DNA-bd_sf"/>
</dbReference>
<dbReference type="AlphaFoldDB" id="A0AAV3U1Q7"/>
<dbReference type="InterPro" id="IPR059106">
    <property type="entry name" value="WHD_MalT"/>
</dbReference>
<evidence type="ECO:0000256" key="1">
    <source>
        <dbReference type="ARBA" id="ARBA00023015"/>
    </source>
</evidence>
<keyword evidence="2" id="KW-0238">DNA-binding</keyword>
<accession>A0AAV3U1Q7</accession>
<dbReference type="InterPro" id="IPR041617">
    <property type="entry name" value="TPR_MalT"/>
</dbReference>
<dbReference type="RefSeq" id="WP_345420619.1">
    <property type="nucleotide sequence ID" value="NZ_AP031496.1"/>
</dbReference>
<dbReference type="PANTHER" id="PTHR44688">
    <property type="entry name" value="DNA-BINDING TRANSCRIPTIONAL ACTIVATOR DEVR_DOSR"/>
    <property type="match status" value="1"/>
</dbReference>
<keyword evidence="3" id="KW-0804">Transcription</keyword>
<dbReference type="Pfam" id="PF00196">
    <property type="entry name" value="GerE"/>
    <property type="match status" value="1"/>
</dbReference>
<organism evidence="5 6">
    <name type="scientific">Halioxenophilus aromaticivorans</name>
    <dbReference type="NCBI Taxonomy" id="1306992"/>
    <lineage>
        <taxon>Bacteria</taxon>
        <taxon>Pseudomonadati</taxon>
        <taxon>Pseudomonadota</taxon>
        <taxon>Gammaproteobacteria</taxon>
        <taxon>Alteromonadales</taxon>
        <taxon>Alteromonadaceae</taxon>
        <taxon>Halioxenophilus</taxon>
    </lineage>
</organism>
<dbReference type="Pfam" id="PF25873">
    <property type="entry name" value="WHD_MalT"/>
    <property type="match status" value="1"/>
</dbReference>
<dbReference type="InterPro" id="IPR016032">
    <property type="entry name" value="Sig_transdc_resp-reg_C-effctor"/>
</dbReference>
<keyword evidence="1" id="KW-0805">Transcription regulation</keyword>
<name>A0AAV3U1Q7_9ALTE</name>
<dbReference type="GO" id="GO:0006355">
    <property type="term" value="P:regulation of DNA-templated transcription"/>
    <property type="evidence" value="ECO:0007669"/>
    <property type="project" value="InterPro"/>
</dbReference>
<dbReference type="Gene3D" id="1.25.40.10">
    <property type="entry name" value="Tetratricopeptide repeat domain"/>
    <property type="match status" value="1"/>
</dbReference>
<dbReference type="InterPro" id="IPR000792">
    <property type="entry name" value="Tscrpt_reg_LuxR_C"/>
</dbReference>
<proteinExistence type="predicted"/>
<dbReference type="CDD" id="cd06170">
    <property type="entry name" value="LuxR_C_like"/>
    <property type="match status" value="1"/>
</dbReference>
<dbReference type="InterPro" id="IPR011990">
    <property type="entry name" value="TPR-like_helical_dom_sf"/>
</dbReference>
<dbReference type="PROSITE" id="PS50043">
    <property type="entry name" value="HTH_LUXR_2"/>
    <property type="match status" value="1"/>
</dbReference>
<dbReference type="GO" id="GO:0003677">
    <property type="term" value="F:DNA binding"/>
    <property type="evidence" value="ECO:0007669"/>
    <property type="project" value="UniProtKB-KW"/>
</dbReference>
<comment type="caution">
    <text evidence="5">The sequence shown here is derived from an EMBL/GenBank/DDBJ whole genome shotgun (WGS) entry which is preliminary data.</text>
</comment>
<protein>
    <submittedName>
        <fullName evidence="5">LuxR C-terminal-related transcriptional regulator</fullName>
    </submittedName>
</protein>